<dbReference type="Pfam" id="PF00496">
    <property type="entry name" value="SBP_bac_5"/>
    <property type="match status" value="1"/>
</dbReference>
<dbReference type="PROSITE" id="PS51257">
    <property type="entry name" value="PROKAR_LIPOPROTEIN"/>
    <property type="match status" value="1"/>
</dbReference>
<reference evidence="3" key="2">
    <citation type="journal article" date="2021" name="PeerJ">
        <title>Extensive microbial diversity within the chicken gut microbiome revealed by metagenomics and culture.</title>
        <authorList>
            <person name="Gilroy R."/>
            <person name="Ravi A."/>
            <person name="Getino M."/>
            <person name="Pursley I."/>
            <person name="Horton D.L."/>
            <person name="Alikhan N.F."/>
            <person name="Baker D."/>
            <person name="Gharbi K."/>
            <person name="Hall N."/>
            <person name="Watson M."/>
            <person name="Adriaenssens E.M."/>
            <person name="Foster-Nyarko E."/>
            <person name="Jarju S."/>
            <person name="Secka A."/>
            <person name="Antonio M."/>
            <person name="Oren A."/>
            <person name="Chaudhuri R.R."/>
            <person name="La Ragione R."/>
            <person name="Hildebrand F."/>
            <person name="Pallen M.J."/>
        </authorList>
    </citation>
    <scope>NUCLEOTIDE SEQUENCE</scope>
    <source>
        <strain evidence="3">11687</strain>
    </source>
</reference>
<dbReference type="InterPro" id="IPR039424">
    <property type="entry name" value="SBP_5"/>
</dbReference>
<evidence type="ECO:0000313" key="3">
    <source>
        <dbReference type="EMBL" id="HIU58737.1"/>
    </source>
</evidence>
<accession>A0A9D1MES7</accession>
<reference evidence="3" key="1">
    <citation type="submission" date="2020-10" db="EMBL/GenBank/DDBJ databases">
        <authorList>
            <person name="Gilroy R."/>
        </authorList>
    </citation>
    <scope>NUCLEOTIDE SEQUENCE</scope>
    <source>
        <strain evidence="3">11687</strain>
    </source>
</reference>
<protein>
    <recommendedName>
        <fullName evidence="2">Solute-binding protein family 5 domain-containing protein</fullName>
    </recommendedName>
</protein>
<dbReference type="Gene3D" id="3.10.105.10">
    <property type="entry name" value="Dipeptide-binding Protein, Domain 3"/>
    <property type="match status" value="1"/>
</dbReference>
<sequence length="834" mass="93491">MKKRNLICGAVCLTLAGSMVLSSCGKKDKTRDSETTPLVVSSEALDSVFNPYFYTTGPDGNVVGQTQIGMLSTDKDGNLVCGENEPCVVLDYTTHTVGTQQDYEQSGSYENYYTDYWFAIKNGIKFSDGSDLTIKDVLFNLYVLLDPTYTGSSTLYSVNIQGLAAYRAQSYDESEQEGFDRFYEQEAELRIDYITQWCDDDDTTMDDLTALDESIEATDGYSILEYISKAKELFKEELNTDWTTAASSVEDSEYKKYGFDQTWQIYLAMEGLITFSTEDDVKDTPAAVQWNDYDKLTDYSQSALVQLVYDYYIGDDLGIETYKTNLKSITSGGWLTASNLLNFVKGRAIEEALGGEKKVPSISGIQALYDQTTIGEGQDKKNLDGSYDVLKIRVNGVDPKAIYNFSLTIAPMYYYSTQEEIQKFDPAAGNFGVAFASSDFFERMRKIQVPVGAGPYKASNSDTNVGDSVPDKSDFFDGSIVYFERNPYFETVGKGISNVKIKKLRYKVVASTQLFDAVTGNSQEVQFATPTARQTYIASLEDEKLKDDFSYALASTLGYGYIGINAGEVKELEIRQAIMYAIDPTLCLDYYQDPQLASIIYRPMTSNSWAYPDGCTPYYPYDATGKKSQELANQAKYSLNPSTGKLTNNKGETLKFTFTIAGDTEDHPAYAAMQNAADILNKIGFDITVTKESQALRKLTSGGLQVWAAAWSSTIDPDMYQVYHKDSKATSTLNWGYDDILDEENADIYYREIEMVEELSDKIDEARETLDRDVRTSIYSECLDLVMALAVEFPTYQRNDLFIWNTNFIDSSTLAEATAYQSPLSRIWEVDFVK</sequence>
<feature type="domain" description="Solute-binding protein family 5" evidence="2">
    <location>
        <begin position="436"/>
        <end position="727"/>
    </location>
</feature>
<evidence type="ECO:0000256" key="1">
    <source>
        <dbReference type="SAM" id="SignalP"/>
    </source>
</evidence>
<evidence type="ECO:0000259" key="2">
    <source>
        <dbReference type="Pfam" id="PF00496"/>
    </source>
</evidence>
<dbReference type="SUPFAM" id="SSF53850">
    <property type="entry name" value="Periplasmic binding protein-like II"/>
    <property type="match status" value="2"/>
</dbReference>
<dbReference type="Gene3D" id="3.90.76.10">
    <property type="entry name" value="Dipeptide-binding Protein, Domain 1"/>
    <property type="match status" value="1"/>
</dbReference>
<dbReference type="PANTHER" id="PTHR30290">
    <property type="entry name" value="PERIPLASMIC BINDING COMPONENT OF ABC TRANSPORTER"/>
    <property type="match status" value="1"/>
</dbReference>
<dbReference type="EMBL" id="DVMZ01000041">
    <property type="protein sequence ID" value="HIU58737.1"/>
    <property type="molecule type" value="Genomic_DNA"/>
</dbReference>
<dbReference type="GO" id="GO:1904680">
    <property type="term" value="F:peptide transmembrane transporter activity"/>
    <property type="evidence" value="ECO:0007669"/>
    <property type="project" value="TreeGrafter"/>
</dbReference>
<organism evidence="3 4">
    <name type="scientific">Candidatus Scatosoma pullistercoris</name>
    <dbReference type="NCBI Taxonomy" id="2840934"/>
    <lineage>
        <taxon>Bacteria</taxon>
        <taxon>Bacillati</taxon>
        <taxon>Bacillota</taxon>
        <taxon>Clostridia</taxon>
        <taxon>Candidatus Scatosoma</taxon>
    </lineage>
</organism>
<feature type="signal peptide" evidence="1">
    <location>
        <begin position="1"/>
        <end position="23"/>
    </location>
</feature>
<feature type="chain" id="PRO_5038955867" description="Solute-binding protein family 5 domain-containing protein" evidence="1">
    <location>
        <begin position="24"/>
        <end position="834"/>
    </location>
</feature>
<dbReference type="GO" id="GO:0015833">
    <property type="term" value="P:peptide transport"/>
    <property type="evidence" value="ECO:0007669"/>
    <property type="project" value="TreeGrafter"/>
</dbReference>
<proteinExistence type="predicted"/>
<dbReference type="InterPro" id="IPR000914">
    <property type="entry name" value="SBP_5_dom"/>
</dbReference>
<dbReference type="Gene3D" id="3.40.190.10">
    <property type="entry name" value="Periplasmic binding protein-like II"/>
    <property type="match status" value="1"/>
</dbReference>
<gene>
    <name evidence="3" type="ORF">IAC57_01415</name>
</gene>
<keyword evidence="1" id="KW-0732">Signal</keyword>
<dbReference type="AlphaFoldDB" id="A0A9D1MES7"/>
<comment type="caution">
    <text evidence="3">The sequence shown here is derived from an EMBL/GenBank/DDBJ whole genome shotgun (WGS) entry which is preliminary data.</text>
</comment>
<dbReference type="Proteomes" id="UP000824081">
    <property type="component" value="Unassembled WGS sequence"/>
</dbReference>
<evidence type="ECO:0000313" key="4">
    <source>
        <dbReference type="Proteomes" id="UP000824081"/>
    </source>
</evidence>
<name>A0A9D1MES7_9FIRM</name>